<dbReference type="Proteomes" id="UP001205906">
    <property type="component" value="Unassembled WGS sequence"/>
</dbReference>
<evidence type="ECO:0000256" key="2">
    <source>
        <dbReference type="ARBA" id="ARBA00007110"/>
    </source>
</evidence>
<evidence type="ECO:0000256" key="9">
    <source>
        <dbReference type="ARBA" id="ARBA00047340"/>
    </source>
</evidence>
<evidence type="ECO:0000256" key="7">
    <source>
        <dbReference type="ARBA" id="ARBA00022679"/>
    </source>
</evidence>
<dbReference type="Gene3D" id="3.40.50.10210">
    <property type="match status" value="1"/>
</dbReference>
<gene>
    <name evidence="10" type="ORF">NGM99_20430</name>
</gene>
<evidence type="ECO:0000256" key="3">
    <source>
        <dbReference type="ARBA" id="ARBA00011991"/>
    </source>
</evidence>
<comment type="pathway">
    <text evidence="1">Nucleoside biosynthesis; alpha-ribazole biosynthesis; alpha-ribazole from 5,6-dimethylbenzimidazole: step 1/2.</text>
</comment>
<dbReference type="Gene3D" id="1.10.1610.10">
    <property type="match status" value="1"/>
</dbReference>
<keyword evidence="5" id="KW-0169">Cobalamin biosynthesis</keyword>
<dbReference type="InterPro" id="IPR036087">
    <property type="entry name" value="Nict_dMeBzImd_PRibTrfase_sf"/>
</dbReference>
<evidence type="ECO:0000313" key="11">
    <source>
        <dbReference type="Proteomes" id="UP001205906"/>
    </source>
</evidence>
<dbReference type="EMBL" id="JAMXQS010000010">
    <property type="protein sequence ID" value="MCO6052159.1"/>
    <property type="molecule type" value="Genomic_DNA"/>
</dbReference>
<keyword evidence="11" id="KW-1185">Reference proteome</keyword>
<evidence type="ECO:0000313" key="10">
    <source>
        <dbReference type="EMBL" id="MCO6052159.1"/>
    </source>
</evidence>
<keyword evidence="6 10" id="KW-0328">Glycosyltransferase</keyword>
<accession>A0ABT1CBF8</accession>
<dbReference type="InterPro" id="IPR003200">
    <property type="entry name" value="Nict_dMeBzImd_PRibTrfase"/>
</dbReference>
<dbReference type="PANTHER" id="PTHR43463:SF1">
    <property type="entry name" value="NICOTINATE-NUCLEOTIDE--DIMETHYLBENZIMIDAZOLE PHOSPHORIBOSYLTRANSFERASE"/>
    <property type="match status" value="1"/>
</dbReference>
<dbReference type="Pfam" id="PF02277">
    <property type="entry name" value="DBI_PRT"/>
    <property type="match status" value="1"/>
</dbReference>
<evidence type="ECO:0000256" key="1">
    <source>
        <dbReference type="ARBA" id="ARBA00005049"/>
    </source>
</evidence>
<dbReference type="GO" id="GO:0008939">
    <property type="term" value="F:nicotinate-nucleotide-dimethylbenzimidazole phosphoribosyltransferase activity"/>
    <property type="evidence" value="ECO:0007669"/>
    <property type="project" value="UniProtKB-EC"/>
</dbReference>
<comment type="caution">
    <text evidence="10">The sequence shown here is derived from an EMBL/GenBank/DDBJ whole genome shotgun (WGS) entry which is preliminary data.</text>
</comment>
<comment type="similarity">
    <text evidence="2">Belongs to the CobT family.</text>
</comment>
<protein>
    <recommendedName>
        <fullName evidence="4">Nicotinate-nucleotide--dimethylbenzimidazole phosphoribosyltransferase</fullName>
        <ecNumber evidence="3">2.4.2.21</ecNumber>
    </recommendedName>
    <alternativeName>
        <fullName evidence="8">N(1)-alpha-phosphoribosyltransferase</fullName>
    </alternativeName>
</protein>
<sequence>MQAPGTPSPLDDTRQLLLALPSSNSAAAEMVRAKLGLADRLSELAVWLAGWRGRPVLAVNRPTVVVFAGAHGVARHGVSALPAGSTAELVQTLSQGQGRLNALCAEADLGLKVFELALEHPTDDITEMPALDERGCAATIAFGMEAVAGGADLLVLGSVGVGAEVSAAAILSVLEGGDAASWLPDAGPEHVRRRAGEAAQAAVVRHRGHLDDPLDLLCRLGGREFAALLGAILAARAEKVPVILDRIPALAAAAILYRLAPNALEHCVLAHRLGSVQLDDLAQKLGLAPLLDLGLTTGDGSAGAIAAGLVKTAAKIA</sequence>
<reference evidence="10 11" key="1">
    <citation type="submission" date="2022-06" db="EMBL/GenBank/DDBJ databases">
        <title>Mesorhizobium sp. strain RP14 Genome sequencing and assembly.</title>
        <authorList>
            <person name="Kim I."/>
        </authorList>
    </citation>
    <scope>NUCLEOTIDE SEQUENCE [LARGE SCALE GENOMIC DNA]</scope>
    <source>
        <strain evidence="11">RP14(2022)</strain>
    </source>
</reference>
<comment type="catalytic activity">
    <reaction evidence="9">
        <text>5,6-dimethylbenzimidazole + nicotinate beta-D-ribonucleotide = alpha-ribazole 5'-phosphate + nicotinate + H(+)</text>
        <dbReference type="Rhea" id="RHEA:11196"/>
        <dbReference type="ChEBI" id="CHEBI:15378"/>
        <dbReference type="ChEBI" id="CHEBI:15890"/>
        <dbReference type="ChEBI" id="CHEBI:32544"/>
        <dbReference type="ChEBI" id="CHEBI:57502"/>
        <dbReference type="ChEBI" id="CHEBI:57918"/>
        <dbReference type="EC" id="2.4.2.21"/>
    </reaction>
</comment>
<proteinExistence type="inferred from homology"/>
<dbReference type="EC" id="2.4.2.21" evidence="3"/>
<dbReference type="RefSeq" id="WP_252822432.1">
    <property type="nucleotide sequence ID" value="NZ_JAMXQS010000010.1"/>
</dbReference>
<organism evidence="10 11">
    <name type="scientific">Mesorhizobium liriopis</name>
    <dbReference type="NCBI Taxonomy" id="2953882"/>
    <lineage>
        <taxon>Bacteria</taxon>
        <taxon>Pseudomonadati</taxon>
        <taxon>Pseudomonadota</taxon>
        <taxon>Alphaproteobacteria</taxon>
        <taxon>Hyphomicrobiales</taxon>
        <taxon>Phyllobacteriaceae</taxon>
        <taxon>Mesorhizobium</taxon>
    </lineage>
</organism>
<dbReference type="PANTHER" id="PTHR43463">
    <property type="entry name" value="NICOTINATE-NUCLEOTIDE--DIMETHYLBENZIMIDAZOLE PHOSPHORIBOSYLTRANSFERASE"/>
    <property type="match status" value="1"/>
</dbReference>
<evidence type="ECO:0000256" key="6">
    <source>
        <dbReference type="ARBA" id="ARBA00022676"/>
    </source>
</evidence>
<dbReference type="SUPFAM" id="SSF52733">
    <property type="entry name" value="Nicotinate mononucleotide:5,6-dimethylbenzimidazole phosphoribosyltransferase (CobT)"/>
    <property type="match status" value="1"/>
</dbReference>
<evidence type="ECO:0000256" key="8">
    <source>
        <dbReference type="ARBA" id="ARBA00030686"/>
    </source>
</evidence>
<dbReference type="InterPro" id="IPR023195">
    <property type="entry name" value="Nict_dMeBzImd_PRibTrfase_N"/>
</dbReference>
<keyword evidence="7 10" id="KW-0808">Transferase</keyword>
<evidence type="ECO:0000256" key="4">
    <source>
        <dbReference type="ARBA" id="ARBA00015486"/>
    </source>
</evidence>
<name>A0ABT1CBF8_9HYPH</name>
<evidence type="ECO:0000256" key="5">
    <source>
        <dbReference type="ARBA" id="ARBA00022573"/>
    </source>
</evidence>